<dbReference type="InterPro" id="IPR009057">
    <property type="entry name" value="Homeodomain-like_sf"/>
</dbReference>
<dbReference type="Pfam" id="PF05920">
    <property type="entry name" value="Homeobox_KN"/>
    <property type="match status" value="1"/>
</dbReference>
<dbReference type="Gene3D" id="3.40.50.10190">
    <property type="entry name" value="BRCT domain"/>
    <property type="match status" value="2"/>
</dbReference>
<dbReference type="PANTHER" id="PTHR13763:SF0">
    <property type="entry name" value="BREAST CANCER TYPE 1 SUSCEPTIBILITY PROTEIN"/>
    <property type="match status" value="1"/>
</dbReference>
<dbReference type="Proteomes" id="UP000681722">
    <property type="component" value="Unassembled WGS sequence"/>
</dbReference>
<proteinExistence type="predicted"/>
<keyword evidence="7 8" id="KW-0539">Nucleus</keyword>
<dbReference type="GO" id="GO:0045944">
    <property type="term" value="P:positive regulation of transcription by RNA polymerase II"/>
    <property type="evidence" value="ECO:0007669"/>
    <property type="project" value="TreeGrafter"/>
</dbReference>
<dbReference type="SUPFAM" id="SSF52113">
    <property type="entry name" value="BRCT domain"/>
    <property type="match status" value="2"/>
</dbReference>
<dbReference type="SMART" id="SM00389">
    <property type="entry name" value="HOX"/>
    <property type="match status" value="1"/>
</dbReference>
<feature type="domain" description="BRCT" evidence="10">
    <location>
        <begin position="358"/>
        <end position="459"/>
    </location>
</feature>
<dbReference type="Gene3D" id="1.10.10.60">
    <property type="entry name" value="Homeodomain-like"/>
    <property type="match status" value="1"/>
</dbReference>
<feature type="domain" description="BRCT" evidence="10">
    <location>
        <begin position="272"/>
        <end position="339"/>
    </location>
</feature>
<keyword evidence="2" id="KW-0677">Repeat</keyword>
<dbReference type="CDD" id="cd00086">
    <property type="entry name" value="homeodomain"/>
    <property type="match status" value="1"/>
</dbReference>
<dbReference type="InterPro" id="IPR001357">
    <property type="entry name" value="BRCT_dom"/>
</dbReference>
<evidence type="ECO:0000256" key="1">
    <source>
        <dbReference type="ARBA" id="ARBA00004123"/>
    </source>
</evidence>
<sequence length="465" mass="53686">MDDSLGLPASSQLIYGTMEETLNSAETLRTLDKINKKHVAVQPLSLKRRYNIQEKRKLTCSPKYKGNQSVIQNEIGECYPKSSRSKQSTNEHRNYEPLKKWYEKHHTNPYPTPDEKKILAKKANMTITQVGNWFSFERYKEKTTKIQTTTSTTELQDDDHEEIIGSLPIINSAPVQCGWNAYNEEIDVSGEDSEFDMLPKAGSSHSKQEPDLPFRTFPARFADQLPSHLTRTRMVNHDKMIVKVEQQQMVISISNLNTEQMSKVEQFIKKFKILNSMSDIIDETTTHLVTDELDDQLLVCTLTKNVIRAITRHLYVVSYRWIIDCLKQESIINYEDYEIHGDTLISSQHNGPRTSRLNKRNLLFPVNIFVKISSPGYMGINVDGLSELVWSNGATYVQDNPFPRTASERLCIELTEDELINDQQAYKNGIEQGIHYLHPKWLIDSIVKHKVQPIWKYQCAPVFEQ</sequence>
<evidence type="ECO:0000256" key="5">
    <source>
        <dbReference type="ARBA" id="ARBA00023155"/>
    </source>
</evidence>
<evidence type="ECO:0000313" key="13">
    <source>
        <dbReference type="Proteomes" id="UP000663829"/>
    </source>
</evidence>
<feature type="domain" description="Homeobox" evidence="9">
    <location>
        <begin position="81"/>
        <end position="144"/>
    </location>
</feature>
<dbReference type="GO" id="GO:0000724">
    <property type="term" value="P:double-strand break repair via homologous recombination"/>
    <property type="evidence" value="ECO:0007669"/>
    <property type="project" value="TreeGrafter"/>
</dbReference>
<dbReference type="InterPro" id="IPR036420">
    <property type="entry name" value="BRCT_dom_sf"/>
</dbReference>
<dbReference type="PANTHER" id="PTHR13763">
    <property type="entry name" value="BREAST CANCER TYPE 1 SUSCEPTIBILITY PROTEIN BRCA1"/>
    <property type="match status" value="1"/>
</dbReference>
<evidence type="ECO:0000256" key="7">
    <source>
        <dbReference type="ARBA" id="ARBA00023242"/>
    </source>
</evidence>
<protein>
    <submittedName>
        <fullName evidence="11">Uncharacterized protein</fullName>
    </submittedName>
</protein>
<keyword evidence="3" id="KW-0227">DNA damage</keyword>
<dbReference type="GO" id="GO:0070531">
    <property type="term" value="C:BRCA1-A complex"/>
    <property type="evidence" value="ECO:0007669"/>
    <property type="project" value="TreeGrafter"/>
</dbReference>
<dbReference type="GO" id="GO:0003677">
    <property type="term" value="F:DNA binding"/>
    <property type="evidence" value="ECO:0007669"/>
    <property type="project" value="UniProtKB-UniRule"/>
</dbReference>
<dbReference type="GO" id="GO:0004842">
    <property type="term" value="F:ubiquitin-protein transferase activity"/>
    <property type="evidence" value="ECO:0007669"/>
    <property type="project" value="TreeGrafter"/>
</dbReference>
<comment type="caution">
    <text evidence="11">The sequence shown here is derived from an EMBL/GenBank/DDBJ whole genome shotgun (WGS) entry which is preliminary data.</text>
</comment>
<dbReference type="InterPro" id="IPR008422">
    <property type="entry name" value="KN_HD"/>
</dbReference>
<keyword evidence="13" id="KW-1185">Reference proteome</keyword>
<evidence type="ECO:0000259" key="10">
    <source>
        <dbReference type="PROSITE" id="PS50172"/>
    </source>
</evidence>
<keyword evidence="5 8" id="KW-0371">Homeobox</keyword>
<dbReference type="PROSITE" id="PS50172">
    <property type="entry name" value="BRCT"/>
    <property type="match status" value="2"/>
</dbReference>
<keyword evidence="6" id="KW-0234">DNA repair</keyword>
<dbReference type="EMBL" id="CAJOBC010003136">
    <property type="protein sequence ID" value="CAF3768834.1"/>
    <property type="molecule type" value="Genomic_DNA"/>
</dbReference>
<evidence type="ECO:0000256" key="2">
    <source>
        <dbReference type="ARBA" id="ARBA00022737"/>
    </source>
</evidence>
<evidence type="ECO:0000259" key="9">
    <source>
        <dbReference type="PROSITE" id="PS50071"/>
    </source>
</evidence>
<dbReference type="AlphaFoldDB" id="A0A814GK00"/>
<feature type="DNA-binding region" description="Homeobox" evidence="8">
    <location>
        <begin position="83"/>
        <end position="145"/>
    </location>
</feature>
<comment type="subcellular location">
    <subcellularLocation>
        <location evidence="1 8">Nucleus</location>
    </subcellularLocation>
</comment>
<dbReference type="SUPFAM" id="SSF46689">
    <property type="entry name" value="Homeodomain-like"/>
    <property type="match status" value="1"/>
</dbReference>
<dbReference type="InterPro" id="IPR001356">
    <property type="entry name" value="HD"/>
</dbReference>
<name>A0A814GK00_9BILA</name>
<dbReference type="GO" id="GO:0031436">
    <property type="term" value="C:BRCA1-BARD1 complex"/>
    <property type="evidence" value="ECO:0007669"/>
    <property type="project" value="TreeGrafter"/>
</dbReference>
<accession>A0A814GK00</accession>
<dbReference type="PROSITE" id="PS50071">
    <property type="entry name" value="HOMEOBOX_2"/>
    <property type="match status" value="1"/>
</dbReference>
<organism evidence="11 13">
    <name type="scientific">Didymodactylos carnosus</name>
    <dbReference type="NCBI Taxonomy" id="1234261"/>
    <lineage>
        <taxon>Eukaryota</taxon>
        <taxon>Metazoa</taxon>
        <taxon>Spiralia</taxon>
        <taxon>Gnathifera</taxon>
        <taxon>Rotifera</taxon>
        <taxon>Eurotatoria</taxon>
        <taxon>Bdelloidea</taxon>
        <taxon>Philodinida</taxon>
        <taxon>Philodinidae</taxon>
        <taxon>Didymodactylos</taxon>
    </lineage>
</organism>
<evidence type="ECO:0000313" key="11">
    <source>
        <dbReference type="EMBL" id="CAF0997308.1"/>
    </source>
</evidence>
<evidence type="ECO:0000256" key="6">
    <source>
        <dbReference type="ARBA" id="ARBA00023204"/>
    </source>
</evidence>
<evidence type="ECO:0000256" key="8">
    <source>
        <dbReference type="PROSITE-ProRule" id="PRU00108"/>
    </source>
</evidence>
<gene>
    <name evidence="11" type="ORF">GPM918_LOCUS13567</name>
    <name evidence="12" type="ORF">SRO942_LOCUS13566</name>
</gene>
<dbReference type="Pfam" id="PF00533">
    <property type="entry name" value="BRCT"/>
    <property type="match status" value="1"/>
</dbReference>
<evidence type="ECO:0000313" key="12">
    <source>
        <dbReference type="EMBL" id="CAF3768834.1"/>
    </source>
</evidence>
<evidence type="ECO:0000256" key="4">
    <source>
        <dbReference type="ARBA" id="ARBA00023125"/>
    </source>
</evidence>
<dbReference type="EMBL" id="CAJNOQ010003137">
    <property type="protein sequence ID" value="CAF0997308.1"/>
    <property type="molecule type" value="Genomic_DNA"/>
</dbReference>
<keyword evidence="4 8" id="KW-0238">DNA-binding</keyword>
<evidence type="ECO:0000256" key="3">
    <source>
        <dbReference type="ARBA" id="ARBA00022763"/>
    </source>
</evidence>
<reference evidence="11" key="1">
    <citation type="submission" date="2021-02" db="EMBL/GenBank/DDBJ databases">
        <authorList>
            <person name="Nowell W R."/>
        </authorList>
    </citation>
    <scope>NUCLEOTIDE SEQUENCE</scope>
</reference>
<dbReference type="OrthoDB" id="6105938at2759"/>
<dbReference type="InterPro" id="IPR031099">
    <property type="entry name" value="BRCA1-associated"/>
</dbReference>
<dbReference type="Proteomes" id="UP000663829">
    <property type="component" value="Unassembled WGS sequence"/>
</dbReference>